<keyword evidence="2" id="KW-0677">Repeat</keyword>
<dbReference type="InterPro" id="IPR013519">
    <property type="entry name" value="Int_alpha_beta-p"/>
</dbReference>
<dbReference type="PANTHER" id="PTHR36220">
    <property type="entry name" value="UNNAMED PRODUCT"/>
    <property type="match status" value="1"/>
</dbReference>
<evidence type="ECO:0000256" key="3">
    <source>
        <dbReference type="ARBA" id="ARBA00023180"/>
    </source>
</evidence>
<keyword evidence="3" id="KW-0325">Glycoprotein</keyword>
<dbReference type="AlphaFoldDB" id="A0A370QJF1"/>
<feature type="chain" id="PRO_5016705792" evidence="4">
    <location>
        <begin position="19"/>
        <end position="584"/>
    </location>
</feature>
<accession>A0A370QJF1</accession>
<evidence type="ECO:0000313" key="6">
    <source>
        <dbReference type="Proteomes" id="UP000255317"/>
    </source>
</evidence>
<dbReference type="EMBL" id="QRAO01000001">
    <property type="protein sequence ID" value="RDK88474.1"/>
    <property type="molecule type" value="Genomic_DNA"/>
</dbReference>
<feature type="signal peptide" evidence="4">
    <location>
        <begin position="1"/>
        <end position="18"/>
    </location>
</feature>
<gene>
    <name evidence="5" type="ORF">C8D94_101347</name>
</gene>
<keyword evidence="1 4" id="KW-0732">Signal</keyword>
<dbReference type="Pfam" id="PF14312">
    <property type="entry name" value="FG-GAP_2"/>
    <property type="match status" value="5"/>
</dbReference>
<dbReference type="InterPro" id="IPR028994">
    <property type="entry name" value="Integrin_alpha_N"/>
</dbReference>
<name>A0A370QJF1_9FLAO</name>
<sequence>MNRFYFFLLFVTTATTFAQVGINTTNPQGTLDVTSVDNTGLVLPRVTSVEDVTDGQGNTPVEGTTVFDISRSSTCFYQNGGWVCIGTDGSGNPVLTEVGPPVFDASSTIDYVKASNTDSDDLFGYSVSISDNNETLAVSAATENSGATGINGNQADNSATSSGAVYIFTRSGNIWSQQAYIKASNTEANDLFGFNLTLSGDGNTLAVSALNEDSNAVGINGDETDNSATNSGAVYIFTRSGTVWEQQAYIKASNTDANDQFGRTVSISGDGNTLAVGTFGEDSSAVGINGDETDNSAGQSGAVYIYIRSGNVWAQQAYIKASNTDISDYFGYRVSLSDNGNILGVSASLENSNAVGIDGDQNNNSATNSGAVYIFTRSGTVWEQQTYIKASNTEANDQFGRYLCISGDGNTLLVSAPYEDSNSTGINGNQSDNSSIESGAVYVFTFSGVVWTQQAYIKASNTDSDDLFGWNISSSDNGNRIAIGATNEDSNATGINGNQLDNSSINSGSIYVFSRNENVWTQQAYIKASNTEPNERLESTTVSSNGNLIISGAVYEDSNATGINGDQTNNAASNSGAVYIYTAN</sequence>
<dbReference type="SMART" id="SM00191">
    <property type="entry name" value="Int_alpha"/>
    <property type="match status" value="6"/>
</dbReference>
<evidence type="ECO:0000256" key="2">
    <source>
        <dbReference type="ARBA" id="ARBA00022737"/>
    </source>
</evidence>
<evidence type="ECO:0000256" key="1">
    <source>
        <dbReference type="ARBA" id="ARBA00022729"/>
    </source>
</evidence>
<protein>
    <submittedName>
        <fullName evidence="5">FG-GAP repeat protein</fullName>
    </submittedName>
</protein>
<organism evidence="5 6">
    <name type="scientific">Marinirhabdus gelatinilytica</name>
    <dbReference type="NCBI Taxonomy" id="1703343"/>
    <lineage>
        <taxon>Bacteria</taxon>
        <taxon>Pseudomonadati</taxon>
        <taxon>Bacteroidota</taxon>
        <taxon>Flavobacteriia</taxon>
        <taxon>Flavobacteriales</taxon>
        <taxon>Flavobacteriaceae</taxon>
    </lineage>
</organism>
<keyword evidence="6" id="KW-1185">Reference proteome</keyword>
<dbReference type="Gene3D" id="2.130.10.130">
    <property type="entry name" value="Integrin alpha, N-terminal"/>
    <property type="match status" value="3"/>
</dbReference>
<dbReference type="InterPro" id="IPR013517">
    <property type="entry name" value="FG-GAP"/>
</dbReference>
<dbReference type="Proteomes" id="UP000255317">
    <property type="component" value="Unassembled WGS sequence"/>
</dbReference>
<proteinExistence type="predicted"/>
<dbReference type="PANTHER" id="PTHR36220:SF1">
    <property type="entry name" value="GAMMA TUBULIN COMPLEX COMPONENT C-TERMINAL DOMAIN-CONTAINING PROTEIN"/>
    <property type="match status" value="1"/>
</dbReference>
<evidence type="ECO:0000313" key="5">
    <source>
        <dbReference type="EMBL" id="RDK88474.1"/>
    </source>
</evidence>
<reference evidence="5 6" key="1">
    <citation type="submission" date="2018-07" db="EMBL/GenBank/DDBJ databases">
        <title>Genomic Encyclopedia of Type Strains, Phase IV (KMG-IV): sequencing the most valuable type-strain genomes for metagenomic binning, comparative biology and taxonomic classification.</title>
        <authorList>
            <person name="Goeker M."/>
        </authorList>
    </citation>
    <scope>NUCLEOTIDE SEQUENCE [LARGE SCALE GENOMIC DNA]</scope>
    <source>
        <strain evidence="5 6">DSM 101478</strain>
    </source>
</reference>
<evidence type="ECO:0000256" key="4">
    <source>
        <dbReference type="SAM" id="SignalP"/>
    </source>
</evidence>
<comment type="caution">
    <text evidence="5">The sequence shown here is derived from an EMBL/GenBank/DDBJ whole genome shotgun (WGS) entry which is preliminary data.</text>
</comment>